<keyword evidence="3" id="KW-1185">Reference proteome</keyword>
<proteinExistence type="predicted"/>
<gene>
    <name evidence="2" type="ORF">RB2654_17751</name>
</gene>
<dbReference type="eggNOG" id="ENOG502ZBA6">
    <property type="taxonomic scope" value="Bacteria"/>
</dbReference>
<feature type="signal peptide" evidence="1">
    <location>
        <begin position="1"/>
        <end position="20"/>
    </location>
</feature>
<sequence>MTRIAAFAAALSLAATPLLADEVTDTLSSALQAYEEGDIDYAIEELDYAKSLMRAMKTTALEQFLPEPPAGYTVEVDTDVGTGMAMLGGGVGTEGTYSNGSDEFSISIMVDNPMVTAFGGMLQNAALLGMKVERIGREKFIVDDDEITGLIDGRILIRAEGGERELVLSVLETMDFEALEDFGG</sequence>
<accession>A3VC55</accession>
<evidence type="ECO:0000313" key="3">
    <source>
        <dbReference type="Proteomes" id="UP000002931"/>
    </source>
</evidence>
<dbReference type="OrthoDB" id="7265885at2"/>
<evidence type="ECO:0000256" key="1">
    <source>
        <dbReference type="SAM" id="SignalP"/>
    </source>
</evidence>
<name>A3VC55_9RHOB</name>
<dbReference type="HOGENOM" id="CLU_111517_0_0_5"/>
<organism evidence="2 3">
    <name type="scientific">Maritimibacter alkaliphilus HTCC2654</name>
    <dbReference type="NCBI Taxonomy" id="314271"/>
    <lineage>
        <taxon>Bacteria</taxon>
        <taxon>Pseudomonadati</taxon>
        <taxon>Pseudomonadota</taxon>
        <taxon>Alphaproteobacteria</taxon>
        <taxon>Rhodobacterales</taxon>
        <taxon>Roseobacteraceae</taxon>
        <taxon>Maritimibacter</taxon>
    </lineage>
</organism>
<dbReference type="Proteomes" id="UP000002931">
    <property type="component" value="Unassembled WGS sequence"/>
</dbReference>
<protein>
    <submittedName>
        <fullName evidence="2">Uncharacterized protein</fullName>
    </submittedName>
</protein>
<comment type="caution">
    <text evidence="2">The sequence shown here is derived from an EMBL/GenBank/DDBJ whole genome shotgun (WGS) entry which is preliminary data.</text>
</comment>
<dbReference type="EMBL" id="AAMT01000002">
    <property type="protein sequence ID" value="EAQ14538.1"/>
    <property type="molecule type" value="Genomic_DNA"/>
</dbReference>
<dbReference type="AlphaFoldDB" id="A3VC55"/>
<keyword evidence="1" id="KW-0732">Signal</keyword>
<dbReference type="RefSeq" id="WP_008334072.1">
    <property type="nucleotide sequence ID" value="NZ_CH902578.1"/>
</dbReference>
<dbReference type="STRING" id="314271.RB2654_17751"/>
<evidence type="ECO:0000313" key="2">
    <source>
        <dbReference type="EMBL" id="EAQ14538.1"/>
    </source>
</evidence>
<feature type="chain" id="PRO_5002660990" evidence="1">
    <location>
        <begin position="21"/>
        <end position="184"/>
    </location>
</feature>
<reference evidence="2 3" key="1">
    <citation type="journal article" date="2010" name="J. Bacteriol.">
        <title>Genome sequences of Pelagibaca bermudensis HTCC2601T and Maritimibacter alkaliphilus HTCC2654T, the type strains of two marine Roseobacter genera.</title>
        <authorList>
            <person name="Thrash J.C."/>
            <person name="Cho J.C."/>
            <person name="Ferriera S."/>
            <person name="Johnson J."/>
            <person name="Vergin K.L."/>
            <person name="Giovannoni S.J."/>
        </authorList>
    </citation>
    <scope>NUCLEOTIDE SEQUENCE [LARGE SCALE GENOMIC DNA]</scope>
    <source>
        <strain evidence="2 3">HTCC2654</strain>
    </source>
</reference>